<dbReference type="AlphaFoldDB" id="A0A8T1IK01"/>
<dbReference type="EMBL" id="RCMV01000147">
    <property type="protein sequence ID" value="KAG3223382.1"/>
    <property type="molecule type" value="Genomic_DNA"/>
</dbReference>
<dbReference type="EMBL" id="RCMG01000074">
    <property type="protein sequence ID" value="KAG2864712.1"/>
    <property type="molecule type" value="Genomic_DNA"/>
</dbReference>
<gene>
    <name evidence="2" type="ORF">PC113_g4339</name>
    <name evidence="3" type="ORF">PC115_g7109</name>
    <name evidence="4" type="ORF">PC118_g8568</name>
    <name evidence="5" type="ORF">PC129_g5951</name>
</gene>
<feature type="compositionally biased region" description="Polar residues" evidence="1">
    <location>
        <begin position="1"/>
        <end position="11"/>
    </location>
</feature>
<sequence>MRVAVITSSSHKSGRPVPSDADRAVWNGPKDTDVEDVSNRSVPRVLKTGMSPVAPSLTWLIELFNCCRLWRKHQLTRNTKRSSAPSAPNTRPTTLPVLRPVSATPLSTALGTAVAVDGDDVVPGGVVVIGEDIDSDELGLPGSEDVVSDTLEMVLESVGGGAIVGAFGVEVVDVGVTVVDAGAEVVVDSVGVAVFGVEVVEAEAVEDGVKVSESLEDTSVEVVPVITLAVDSTVPVTVLATETMSDSFISRAAKESCKVLGTSQSAATLVSKTAWIRSKRTDIRESFTLYSSGRMALVIINASGKPIFDQHESLDHTTQWPQ</sequence>
<feature type="region of interest" description="Disordered" evidence="1">
    <location>
        <begin position="1"/>
        <end position="36"/>
    </location>
</feature>
<dbReference type="Proteomes" id="UP000735874">
    <property type="component" value="Unassembled WGS sequence"/>
</dbReference>
<evidence type="ECO:0000313" key="3">
    <source>
        <dbReference type="EMBL" id="KAG2928839.1"/>
    </source>
</evidence>
<dbReference type="Proteomes" id="UP000774804">
    <property type="component" value="Unassembled WGS sequence"/>
</dbReference>
<name>A0A8T1IK01_9STRA</name>
<protein>
    <submittedName>
        <fullName evidence="5">Uncharacterized protein</fullName>
    </submittedName>
</protein>
<evidence type="ECO:0000313" key="6">
    <source>
        <dbReference type="Proteomes" id="UP000760860"/>
    </source>
</evidence>
<proteinExistence type="predicted"/>
<dbReference type="EMBL" id="RCMI01000166">
    <property type="protein sequence ID" value="KAG2928839.1"/>
    <property type="molecule type" value="Genomic_DNA"/>
</dbReference>
<comment type="caution">
    <text evidence="5">The sequence shown here is derived from an EMBL/GenBank/DDBJ whole genome shotgun (WGS) entry which is preliminary data.</text>
</comment>
<evidence type="ECO:0000313" key="2">
    <source>
        <dbReference type="EMBL" id="KAG2864712.1"/>
    </source>
</evidence>
<feature type="region of interest" description="Disordered" evidence="1">
    <location>
        <begin position="77"/>
        <end position="97"/>
    </location>
</feature>
<feature type="compositionally biased region" description="Polar residues" evidence="1">
    <location>
        <begin position="81"/>
        <end position="93"/>
    </location>
</feature>
<dbReference type="EMBL" id="RCML01000221">
    <property type="protein sequence ID" value="KAG2985006.1"/>
    <property type="molecule type" value="Genomic_DNA"/>
</dbReference>
<dbReference type="Proteomes" id="UP000760860">
    <property type="component" value="Unassembled WGS sequence"/>
</dbReference>
<organism evidence="5 6">
    <name type="scientific">Phytophthora cactorum</name>
    <dbReference type="NCBI Taxonomy" id="29920"/>
    <lineage>
        <taxon>Eukaryota</taxon>
        <taxon>Sar</taxon>
        <taxon>Stramenopiles</taxon>
        <taxon>Oomycota</taxon>
        <taxon>Peronosporomycetes</taxon>
        <taxon>Peronosporales</taxon>
        <taxon>Peronosporaceae</taxon>
        <taxon>Phytophthora</taxon>
    </lineage>
</organism>
<evidence type="ECO:0000256" key="1">
    <source>
        <dbReference type="SAM" id="MobiDB-lite"/>
    </source>
</evidence>
<evidence type="ECO:0000313" key="5">
    <source>
        <dbReference type="EMBL" id="KAG3223382.1"/>
    </source>
</evidence>
<reference evidence="5" key="1">
    <citation type="submission" date="2018-05" db="EMBL/GenBank/DDBJ databases">
        <title>Effector identification in a new, highly contiguous assembly of the strawberry crown rot pathogen Phytophthora cactorum.</title>
        <authorList>
            <person name="Armitage A.D."/>
            <person name="Nellist C.F."/>
            <person name="Bates H."/>
            <person name="Vickerstaff R.J."/>
            <person name="Harrison R.J."/>
        </authorList>
    </citation>
    <scope>NUCLEOTIDE SEQUENCE</scope>
    <source>
        <strain evidence="2">15-7</strain>
        <strain evidence="3">4032</strain>
        <strain evidence="4">P415</strain>
        <strain evidence="5">P421</strain>
    </source>
</reference>
<evidence type="ECO:0000313" key="4">
    <source>
        <dbReference type="EMBL" id="KAG2985006.1"/>
    </source>
</evidence>
<accession>A0A8T1IK01</accession>
<dbReference type="Proteomes" id="UP000697107">
    <property type="component" value="Unassembled WGS sequence"/>
</dbReference>